<dbReference type="InterPro" id="IPR039425">
    <property type="entry name" value="RNA_pol_sigma-70-like"/>
</dbReference>
<dbReference type="PANTHER" id="PTHR43133">
    <property type="entry name" value="RNA POLYMERASE ECF-TYPE SIGMA FACTO"/>
    <property type="match status" value="1"/>
</dbReference>
<keyword evidence="6" id="KW-1185">Reference proteome</keyword>
<dbReference type="EMBL" id="QGGB01000005">
    <property type="protein sequence ID" value="PWN07083.1"/>
    <property type="molecule type" value="Genomic_DNA"/>
</dbReference>
<evidence type="ECO:0000256" key="3">
    <source>
        <dbReference type="ARBA" id="ARBA00023082"/>
    </source>
</evidence>
<dbReference type="Gene3D" id="1.10.1740.10">
    <property type="match status" value="1"/>
</dbReference>
<reference evidence="5 6" key="1">
    <citation type="submission" date="2018-05" db="EMBL/GenBank/DDBJ databases">
        <title>Rhodohalobacter halophilus gen. nov., sp. nov., a moderately halophilic member of the family Balneolaceae.</title>
        <authorList>
            <person name="Liu Z.-W."/>
        </authorList>
    </citation>
    <scope>NUCLEOTIDE SEQUENCE [LARGE SCALE GENOMIC DNA]</scope>
    <source>
        <strain evidence="5 6">8A47</strain>
    </source>
</reference>
<dbReference type="GO" id="GO:0016987">
    <property type="term" value="F:sigma factor activity"/>
    <property type="evidence" value="ECO:0007669"/>
    <property type="project" value="UniProtKB-KW"/>
</dbReference>
<evidence type="ECO:0000313" key="6">
    <source>
        <dbReference type="Proteomes" id="UP000245533"/>
    </source>
</evidence>
<evidence type="ECO:0000256" key="4">
    <source>
        <dbReference type="ARBA" id="ARBA00023163"/>
    </source>
</evidence>
<name>A0A316TR48_9BACT</name>
<evidence type="ECO:0000256" key="1">
    <source>
        <dbReference type="ARBA" id="ARBA00010641"/>
    </source>
</evidence>
<protein>
    <submittedName>
        <fullName evidence="5">Sigma-70 family RNA polymerase sigma factor</fullName>
    </submittedName>
</protein>
<dbReference type="Gene3D" id="1.10.10.10">
    <property type="entry name" value="Winged helix-like DNA-binding domain superfamily/Winged helix DNA-binding domain"/>
    <property type="match status" value="1"/>
</dbReference>
<comment type="similarity">
    <text evidence="1">Belongs to the sigma-70 factor family. ECF subfamily.</text>
</comment>
<dbReference type="PANTHER" id="PTHR43133:SF51">
    <property type="entry name" value="RNA POLYMERASE SIGMA FACTOR"/>
    <property type="match status" value="1"/>
</dbReference>
<comment type="caution">
    <text evidence="5">The sequence shown here is derived from an EMBL/GenBank/DDBJ whole genome shotgun (WGS) entry which is preliminary data.</text>
</comment>
<dbReference type="InterPro" id="IPR013325">
    <property type="entry name" value="RNA_pol_sigma_r2"/>
</dbReference>
<dbReference type="SUPFAM" id="SSF88659">
    <property type="entry name" value="Sigma3 and sigma4 domains of RNA polymerase sigma factors"/>
    <property type="match status" value="1"/>
</dbReference>
<dbReference type="SUPFAM" id="SSF88946">
    <property type="entry name" value="Sigma2 domain of RNA polymerase sigma factors"/>
    <property type="match status" value="1"/>
</dbReference>
<dbReference type="AlphaFoldDB" id="A0A316TR48"/>
<evidence type="ECO:0000256" key="2">
    <source>
        <dbReference type="ARBA" id="ARBA00023015"/>
    </source>
</evidence>
<dbReference type="Proteomes" id="UP000245533">
    <property type="component" value="Unassembled WGS sequence"/>
</dbReference>
<gene>
    <name evidence="5" type="ORF">DDZ15_07390</name>
</gene>
<keyword evidence="2" id="KW-0805">Transcription regulation</keyword>
<dbReference type="GO" id="GO:0006352">
    <property type="term" value="P:DNA-templated transcription initiation"/>
    <property type="evidence" value="ECO:0007669"/>
    <property type="project" value="InterPro"/>
</dbReference>
<proteinExistence type="inferred from homology"/>
<evidence type="ECO:0000313" key="5">
    <source>
        <dbReference type="EMBL" id="PWN07083.1"/>
    </source>
</evidence>
<keyword evidence="3" id="KW-0731">Sigma factor</keyword>
<dbReference type="InterPro" id="IPR036388">
    <property type="entry name" value="WH-like_DNA-bd_sf"/>
</dbReference>
<organism evidence="5 6">
    <name type="scientific">Rhodohalobacter mucosus</name>
    <dbReference type="NCBI Taxonomy" id="2079485"/>
    <lineage>
        <taxon>Bacteria</taxon>
        <taxon>Pseudomonadati</taxon>
        <taxon>Balneolota</taxon>
        <taxon>Balneolia</taxon>
        <taxon>Balneolales</taxon>
        <taxon>Balneolaceae</taxon>
        <taxon>Rhodohalobacter</taxon>
    </lineage>
</organism>
<dbReference type="InterPro" id="IPR014284">
    <property type="entry name" value="RNA_pol_sigma-70_dom"/>
</dbReference>
<sequence>MEGDKIRSRIMSVSVKNNRVDYSVLVNYLQVQETRKANELLAEVLPKLVQYLQITVGANPETAEECVQQAFLNVYERILQDKIRDPKSILSYLMQASRNEYFSHCQKNKRYTELPETEKGMSEPAEQISRLVDDERMEALSECISRLDDESREFITYFMDNPGVRSRQVATEFGISEANVRIKKHRIVHQLQDMYKKMTADV</sequence>
<dbReference type="InterPro" id="IPR013324">
    <property type="entry name" value="RNA_pol_sigma_r3/r4-like"/>
</dbReference>
<dbReference type="NCBIfam" id="TIGR02937">
    <property type="entry name" value="sigma70-ECF"/>
    <property type="match status" value="1"/>
</dbReference>
<accession>A0A316TR48</accession>
<keyword evidence="4" id="KW-0804">Transcription</keyword>